<evidence type="ECO:0000313" key="2">
    <source>
        <dbReference type="Proteomes" id="UP000095751"/>
    </source>
</evidence>
<keyword evidence="2" id="KW-1185">Reference proteome</keyword>
<dbReference type="KEGG" id="fcy:FRACYDRAFT_235523"/>
<dbReference type="OrthoDB" id="55237at2759"/>
<gene>
    <name evidence="1" type="ORF">FRACYDRAFT_235523</name>
</gene>
<protein>
    <submittedName>
        <fullName evidence="1">Uncharacterized protein</fullName>
    </submittedName>
</protein>
<organism evidence="1 2">
    <name type="scientific">Fragilariopsis cylindrus CCMP1102</name>
    <dbReference type="NCBI Taxonomy" id="635003"/>
    <lineage>
        <taxon>Eukaryota</taxon>
        <taxon>Sar</taxon>
        <taxon>Stramenopiles</taxon>
        <taxon>Ochrophyta</taxon>
        <taxon>Bacillariophyta</taxon>
        <taxon>Bacillariophyceae</taxon>
        <taxon>Bacillariophycidae</taxon>
        <taxon>Bacillariales</taxon>
        <taxon>Bacillariaceae</taxon>
        <taxon>Fragilariopsis</taxon>
    </lineage>
</organism>
<dbReference type="Proteomes" id="UP000095751">
    <property type="component" value="Unassembled WGS sequence"/>
</dbReference>
<evidence type="ECO:0000313" key="1">
    <source>
        <dbReference type="EMBL" id="OEU19469.1"/>
    </source>
</evidence>
<name>A0A1E7FMR3_9STRA</name>
<dbReference type="InParanoid" id="A0A1E7FMR3"/>
<dbReference type="AlphaFoldDB" id="A0A1E7FMR3"/>
<proteinExistence type="predicted"/>
<dbReference type="EMBL" id="KV784355">
    <property type="protein sequence ID" value="OEU19469.1"/>
    <property type="molecule type" value="Genomic_DNA"/>
</dbReference>
<reference evidence="1 2" key="1">
    <citation type="submission" date="2016-09" db="EMBL/GenBank/DDBJ databases">
        <title>Extensive genetic diversity and differential bi-allelic expression allows diatom success in the polar Southern Ocean.</title>
        <authorList>
            <consortium name="DOE Joint Genome Institute"/>
            <person name="Mock T."/>
            <person name="Otillar R.P."/>
            <person name="Strauss J."/>
            <person name="Dupont C."/>
            <person name="Frickenhaus S."/>
            <person name="Maumus F."/>
            <person name="Mcmullan M."/>
            <person name="Sanges R."/>
            <person name="Schmutz J."/>
            <person name="Toseland A."/>
            <person name="Valas R."/>
            <person name="Veluchamy A."/>
            <person name="Ward B.J."/>
            <person name="Allen A."/>
            <person name="Barry K."/>
            <person name="Falciatore A."/>
            <person name="Ferrante M."/>
            <person name="Fortunato A.E."/>
            <person name="Gloeckner G."/>
            <person name="Gruber A."/>
            <person name="Hipkin R."/>
            <person name="Janech M."/>
            <person name="Kroth P."/>
            <person name="Leese F."/>
            <person name="Lindquist E."/>
            <person name="Lyon B.R."/>
            <person name="Martin J."/>
            <person name="Mayer C."/>
            <person name="Parker M."/>
            <person name="Quesneville H."/>
            <person name="Raymond J."/>
            <person name="Uhlig C."/>
            <person name="Valentin K.U."/>
            <person name="Worden A.Z."/>
            <person name="Armbrust E.V."/>
            <person name="Bowler C."/>
            <person name="Green B."/>
            <person name="Moulton V."/>
            <person name="Van Oosterhout C."/>
            <person name="Grigoriev I."/>
        </authorList>
    </citation>
    <scope>NUCLEOTIDE SEQUENCE [LARGE SCALE GENOMIC DNA]</scope>
    <source>
        <strain evidence="1 2">CCMP1102</strain>
    </source>
</reference>
<sequence length="187" mass="21142">MNNRNNTTTMMAVRYRGQSQPRPKANATWNIIKTDDDVVDSHSSYSAFSSRTSTSTNMIQNSILQPKRLSVTKKNFNPSFKSMSSLSTTSSAKKYSYRLRRILQKDLHMTIDISTASPTTTTATQGRKTRSTQEINHTNHSLYDEYSKDIEVLLNSLQSTDFVGTIDPKFHSHYVSDECLNTNSNAI</sequence>
<accession>A0A1E7FMR3</accession>